<dbReference type="InterPro" id="IPR011050">
    <property type="entry name" value="Pectin_lyase_fold/virulence"/>
</dbReference>
<dbReference type="EMBL" id="CP060202">
    <property type="protein sequence ID" value="QNH62384.1"/>
    <property type="molecule type" value="Genomic_DNA"/>
</dbReference>
<dbReference type="KEGG" id="hsk:H4317_00715"/>
<evidence type="ECO:0000313" key="1">
    <source>
        <dbReference type="EMBL" id="QNH62384.1"/>
    </source>
</evidence>
<evidence type="ECO:0000313" key="2">
    <source>
        <dbReference type="Proteomes" id="UP000515489"/>
    </source>
</evidence>
<keyword evidence="2" id="KW-1185">Reference proteome</keyword>
<dbReference type="Gene3D" id="2.160.20.10">
    <property type="entry name" value="Single-stranded right-handed beta-helix, Pectin lyase-like"/>
    <property type="match status" value="1"/>
</dbReference>
<dbReference type="AlphaFoldDB" id="A0A7G7W7P1"/>
<accession>A0A7G7W7P1</accession>
<reference evidence="1 2" key="1">
    <citation type="submission" date="2020-08" db="EMBL/GenBank/DDBJ databases">
        <title>Hymenobacter sp. S2-20-2 genome sequencing.</title>
        <authorList>
            <person name="Jin L."/>
        </authorList>
    </citation>
    <scope>NUCLEOTIDE SEQUENCE [LARGE SCALE GENOMIC DNA]</scope>
    <source>
        <strain evidence="1 2">S2-20-2</strain>
    </source>
</reference>
<gene>
    <name evidence="1" type="ORF">H4317_00715</name>
</gene>
<evidence type="ECO:0008006" key="3">
    <source>
        <dbReference type="Google" id="ProtNLM"/>
    </source>
</evidence>
<sequence length="505" mass="55329">MRFLLPLLLICSALLCLLPGCEPKEDLLTTDASAKLEFSRDTVIFDTVFAQVGTVSKRLWVYNRNNRAVKVDQIRLSDTNPGTYSLIINGDERQAAAGLEIRGNDSLLILVKAKLGPSNLTNRPFLVTDQLLFTTNGNEQDVKLVAYGQNAYFHGPEERISRNTTWPKNRPHVIYGVVVVDAGVTLRIQPGTRIYSHAGAALVVRGTLLINENTTPATELAPNDTATFVRFQGDRLEPFYAEIPGQWGGIQFDASSRNSVVNFTEIKNAAFGLVIANVRNQLPHPLVTVSNSIFRNISGANLSFNGNGNGAGIIGLSGDFNLTNCLFTNCGEYAILGIGGGAYTLNYCTIANYTPQFQRKTPSLFFTTEPASDEPLISQITASISIRNSIVWGSITEELTFENSDQYRNNISVRNSLLRTRDYAGASDAAGKPGLGNPALSNILNESPRFKRTPETVNDRYDYRLDTLSPASNKAVYNSAIPRDLLFKTRSTTAPDLGAYERVNP</sequence>
<protein>
    <recommendedName>
        <fullName evidence="3">Right-handed parallel beta-helix repeat-containing protein</fullName>
    </recommendedName>
</protein>
<dbReference type="InterPro" id="IPR012334">
    <property type="entry name" value="Pectin_lyas_fold"/>
</dbReference>
<dbReference type="Proteomes" id="UP000515489">
    <property type="component" value="Chromosome"/>
</dbReference>
<organism evidence="1 2">
    <name type="scientific">Hymenobacter sediminicola</name>
    <dbReference type="NCBI Taxonomy" id="2761579"/>
    <lineage>
        <taxon>Bacteria</taxon>
        <taxon>Pseudomonadati</taxon>
        <taxon>Bacteroidota</taxon>
        <taxon>Cytophagia</taxon>
        <taxon>Cytophagales</taxon>
        <taxon>Hymenobacteraceae</taxon>
        <taxon>Hymenobacter</taxon>
    </lineage>
</organism>
<name>A0A7G7W7P1_9BACT</name>
<dbReference type="SUPFAM" id="SSF51126">
    <property type="entry name" value="Pectin lyase-like"/>
    <property type="match status" value="1"/>
</dbReference>
<proteinExistence type="predicted"/>
<dbReference type="RefSeq" id="WP_185888296.1">
    <property type="nucleotide sequence ID" value="NZ_CP060202.1"/>
</dbReference>